<dbReference type="CDD" id="cd01647">
    <property type="entry name" value="RT_LTR"/>
    <property type="match status" value="1"/>
</dbReference>
<dbReference type="GO" id="GO:0016787">
    <property type="term" value="F:hydrolase activity"/>
    <property type="evidence" value="ECO:0007669"/>
    <property type="project" value="UniProtKB-KW"/>
</dbReference>
<dbReference type="PANTHER" id="PTHR37984">
    <property type="entry name" value="PROTEIN CBG26694"/>
    <property type="match status" value="1"/>
</dbReference>
<dbReference type="GO" id="GO:0004519">
    <property type="term" value="F:endonuclease activity"/>
    <property type="evidence" value="ECO:0007669"/>
    <property type="project" value="UniProtKB-KW"/>
</dbReference>
<keyword evidence="3" id="KW-0540">Nuclease</keyword>
<name>A0A2C6KPU3_9APIC</name>
<dbReference type="EMBL" id="MIGC01000065">
    <property type="protein sequence ID" value="PHJ26011.1"/>
    <property type="molecule type" value="Genomic_DNA"/>
</dbReference>
<evidence type="ECO:0000259" key="7">
    <source>
        <dbReference type="Pfam" id="PF00078"/>
    </source>
</evidence>
<evidence type="ECO:0000256" key="5">
    <source>
        <dbReference type="ARBA" id="ARBA00022801"/>
    </source>
</evidence>
<keyword evidence="4" id="KW-0255">Endonuclease</keyword>
<dbReference type="InterPro" id="IPR043502">
    <property type="entry name" value="DNA/RNA_pol_sf"/>
</dbReference>
<keyword evidence="6" id="KW-0695">RNA-directed DNA polymerase</keyword>
<organism evidence="9 10">
    <name type="scientific">Cystoisospora suis</name>
    <dbReference type="NCBI Taxonomy" id="483139"/>
    <lineage>
        <taxon>Eukaryota</taxon>
        <taxon>Sar</taxon>
        <taxon>Alveolata</taxon>
        <taxon>Apicomplexa</taxon>
        <taxon>Conoidasida</taxon>
        <taxon>Coccidia</taxon>
        <taxon>Eucoccidiorida</taxon>
        <taxon>Eimeriorina</taxon>
        <taxon>Sarcocystidae</taxon>
        <taxon>Cystoisospora</taxon>
    </lineage>
</organism>
<dbReference type="SUPFAM" id="SSF56672">
    <property type="entry name" value="DNA/RNA polymerases"/>
    <property type="match status" value="1"/>
</dbReference>
<feature type="domain" description="Reverse transcriptase" evidence="7">
    <location>
        <begin position="57"/>
        <end position="127"/>
    </location>
</feature>
<dbReference type="Gene3D" id="3.30.420.10">
    <property type="entry name" value="Ribonuclease H-like superfamily/Ribonuclease H"/>
    <property type="match status" value="1"/>
</dbReference>
<keyword evidence="1" id="KW-0808">Transferase</keyword>
<evidence type="ECO:0000256" key="2">
    <source>
        <dbReference type="ARBA" id="ARBA00022695"/>
    </source>
</evidence>
<evidence type="ECO:0000259" key="8">
    <source>
        <dbReference type="Pfam" id="PF17917"/>
    </source>
</evidence>
<dbReference type="InterPro" id="IPR041373">
    <property type="entry name" value="RT_RNaseH"/>
</dbReference>
<dbReference type="PANTHER" id="PTHR37984:SF9">
    <property type="entry name" value="INTEGRASE CATALYTIC DOMAIN-CONTAINING PROTEIN"/>
    <property type="match status" value="1"/>
</dbReference>
<proteinExistence type="predicted"/>
<evidence type="ECO:0000313" key="9">
    <source>
        <dbReference type="EMBL" id="PHJ26011.1"/>
    </source>
</evidence>
<dbReference type="InterPro" id="IPR050951">
    <property type="entry name" value="Retrovirus_Pol_polyprotein"/>
</dbReference>
<keyword evidence="2" id="KW-0548">Nucleotidyltransferase</keyword>
<feature type="non-terminal residue" evidence="9">
    <location>
        <position position="277"/>
    </location>
</feature>
<evidence type="ECO:0000256" key="6">
    <source>
        <dbReference type="ARBA" id="ARBA00022918"/>
    </source>
</evidence>
<dbReference type="Pfam" id="PF17917">
    <property type="entry name" value="RT_RNaseH"/>
    <property type="match status" value="1"/>
</dbReference>
<dbReference type="RefSeq" id="XP_067927657.1">
    <property type="nucleotide sequence ID" value="XM_068060367.1"/>
</dbReference>
<dbReference type="Gene3D" id="3.30.70.270">
    <property type="match status" value="1"/>
</dbReference>
<dbReference type="InterPro" id="IPR000477">
    <property type="entry name" value="RT_dom"/>
</dbReference>
<evidence type="ECO:0000313" key="10">
    <source>
        <dbReference type="Proteomes" id="UP000221165"/>
    </source>
</evidence>
<dbReference type="AlphaFoldDB" id="A0A2C6KPU3"/>
<dbReference type="VEuPathDB" id="ToxoDB:CSUI_000133"/>
<dbReference type="Proteomes" id="UP000221165">
    <property type="component" value="Unassembled WGS sequence"/>
</dbReference>
<dbReference type="GO" id="GO:0003964">
    <property type="term" value="F:RNA-directed DNA polymerase activity"/>
    <property type="evidence" value="ECO:0007669"/>
    <property type="project" value="UniProtKB-KW"/>
</dbReference>
<keyword evidence="5" id="KW-0378">Hydrolase</keyword>
<evidence type="ECO:0000256" key="4">
    <source>
        <dbReference type="ARBA" id="ARBA00022759"/>
    </source>
</evidence>
<dbReference type="InterPro" id="IPR036397">
    <property type="entry name" value="RNaseH_sf"/>
</dbReference>
<dbReference type="GO" id="GO:0003676">
    <property type="term" value="F:nucleic acid binding"/>
    <property type="evidence" value="ECO:0007669"/>
    <property type="project" value="InterPro"/>
</dbReference>
<dbReference type="OrthoDB" id="2013610at2759"/>
<comment type="caution">
    <text evidence="9">The sequence shown here is derived from an EMBL/GenBank/DDBJ whole genome shotgun (WGS) entry which is preliminary data.</text>
</comment>
<keyword evidence="10" id="KW-1185">Reference proteome</keyword>
<dbReference type="Pfam" id="PF00078">
    <property type="entry name" value="RVT_1"/>
    <property type="match status" value="1"/>
</dbReference>
<evidence type="ECO:0000256" key="3">
    <source>
        <dbReference type="ARBA" id="ARBA00022722"/>
    </source>
</evidence>
<dbReference type="Gene3D" id="3.10.10.10">
    <property type="entry name" value="HIV Type 1 Reverse Transcriptase, subunit A, domain 1"/>
    <property type="match status" value="1"/>
</dbReference>
<gene>
    <name evidence="9" type="ORF">CSUI_000133</name>
</gene>
<feature type="domain" description="Reverse transcriptase RNase H-like" evidence="8">
    <location>
        <begin position="154"/>
        <end position="253"/>
    </location>
</feature>
<dbReference type="CDD" id="cd09274">
    <property type="entry name" value="RNase_HI_RT_Ty3"/>
    <property type="match status" value="1"/>
</dbReference>
<dbReference type="GeneID" id="94423578"/>
<protein>
    <submittedName>
        <fullName evidence="9">Retrotransposon ty3-gypsy subclass</fullName>
    </submittedName>
</protein>
<reference evidence="9 10" key="1">
    <citation type="journal article" date="2017" name="Int. J. Parasitol.">
        <title>The genome of the protozoan parasite Cystoisospora suis and a reverse vaccinology approach to identify vaccine candidates.</title>
        <authorList>
            <person name="Palmieri N."/>
            <person name="Shrestha A."/>
            <person name="Ruttkowski B."/>
            <person name="Beck T."/>
            <person name="Vogl C."/>
            <person name="Tomley F."/>
            <person name="Blake D.P."/>
            <person name="Joachim A."/>
        </authorList>
    </citation>
    <scope>NUCLEOTIDE SEQUENCE [LARGE SCALE GENOMIC DNA]</scope>
    <source>
        <strain evidence="9 10">Wien I</strain>
    </source>
</reference>
<dbReference type="InterPro" id="IPR043128">
    <property type="entry name" value="Rev_trsase/Diguanyl_cyclase"/>
</dbReference>
<sequence length="277" mass="32085">MQHHIHTIPGEVPEYKRSTYPLPDDKLTKLKEYLRDLIDKEFIVPSQSPVAAPVFFVKKPDGSLRLVVDYRPLNKITIKDDYPIPKIQDLINRLGKAHWFSKIDLQKGYYQVEIAEEDRWKSAFKTRYGTSCHTRAVQELKAALITTTNLQIYDPDKPVVIKTDASKHAIGAVLEQEGRPIAFESRKSNEREQQLPAYESELRAIVHALTKWRQFLGAKKVIIETDHATLSRILKQREVNPRLAYWLDKILDFNIEVVYKPGRQNVVADAISRRPDF</sequence>
<evidence type="ECO:0000256" key="1">
    <source>
        <dbReference type="ARBA" id="ARBA00022679"/>
    </source>
</evidence>
<accession>A0A2C6KPU3</accession>